<keyword evidence="2" id="KW-1133">Transmembrane helix</keyword>
<dbReference type="Proteomes" id="UP000007879">
    <property type="component" value="Unassembled WGS sequence"/>
</dbReference>
<keyword evidence="4" id="KW-1185">Reference proteome</keyword>
<evidence type="ECO:0000256" key="2">
    <source>
        <dbReference type="SAM" id="Phobius"/>
    </source>
</evidence>
<accession>A0AAN0JJN2</accession>
<organism evidence="3 4">
    <name type="scientific">Amphimedon queenslandica</name>
    <name type="common">Sponge</name>
    <dbReference type="NCBI Taxonomy" id="400682"/>
    <lineage>
        <taxon>Eukaryota</taxon>
        <taxon>Metazoa</taxon>
        <taxon>Porifera</taxon>
        <taxon>Demospongiae</taxon>
        <taxon>Heteroscleromorpha</taxon>
        <taxon>Haplosclerida</taxon>
        <taxon>Niphatidae</taxon>
        <taxon>Amphimedon</taxon>
    </lineage>
</organism>
<keyword evidence="2" id="KW-0472">Membrane</keyword>
<evidence type="ECO:0000256" key="1">
    <source>
        <dbReference type="SAM" id="MobiDB-lite"/>
    </source>
</evidence>
<reference evidence="4" key="1">
    <citation type="journal article" date="2010" name="Nature">
        <title>The Amphimedon queenslandica genome and the evolution of animal complexity.</title>
        <authorList>
            <person name="Srivastava M."/>
            <person name="Simakov O."/>
            <person name="Chapman J."/>
            <person name="Fahey B."/>
            <person name="Gauthier M.E."/>
            <person name="Mitros T."/>
            <person name="Richards G.S."/>
            <person name="Conaco C."/>
            <person name="Dacre M."/>
            <person name="Hellsten U."/>
            <person name="Larroux C."/>
            <person name="Putnam N.H."/>
            <person name="Stanke M."/>
            <person name="Adamska M."/>
            <person name="Darling A."/>
            <person name="Degnan S.M."/>
            <person name="Oakley T.H."/>
            <person name="Plachetzki D.C."/>
            <person name="Zhai Y."/>
            <person name="Adamski M."/>
            <person name="Calcino A."/>
            <person name="Cummins S.F."/>
            <person name="Goodstein D.M."/>
            <person name="Harris C."/>
            <person name="Jackson D.J."/>
            <person name="Leys S.P."/>
            <person name="Shu S."/>
            <person name="Woodcroft B.J."/>
            <person name="Vervoort M."/>
            <person name="Kosik K.S."/>
            <person name="Manning G."/>
            <person name="Degnan B.M."/>
            <person name="Rokhsar D.S."/>
        </authorList>
    </citation>
    <scope>NUCLEOTIDE SEQUENCE [LARGE SCALE GENOMIC DNA]</scope>
</reference>
<dbReference type="KEGG" id="aqu:100634287"/>
<keyword evidence="2" id="KW-0812">Transmembrane</keyword>
<dbReference type="PANTHER" id="PTHR21780:SF0">
    <property type="entry name" value="TRANSMEMBRANE PROTEIN 209"/>
    <property type="match status" value="1"/>
</dbReference>
<feature type="compositionally biased region" description="Polar residues" evidence="1">
    <location>
        <begin position="153"/>
        <end position="202"/>
    </location>
</feature>
<dbReference type="InterPro" id="IPR019176">
    <property type="entry name" value="Cytochrome_B561-rel"/>
</dbReference>
<dbReference type="Pfam" id="PF09786">
    <property type="entry name" value="CytochromB561_N"/>
    <property type="match status" value="1"/>
</dbReference>
<feature type="transmembrane region" description="Helical" evidence="2">
    <location>
        <begin position="66"/>
        <end position="91"/>
    </location>
</feature>
<feature type="transmembrane region" description="Helical" evidence="2">
    <location>
        <begin position="37"/>
        <end position="60"/>
    </location>
</feature>
<evidence type="ECO:0000313" key="4">
    <source>
        <dbReference type="Proteomes" id="UP000007879"/>
    </source>
</evidence>
<dbReference type="PANTHER" id="PTHR21780">
    <property type="entry name" value="TRANSMEMBRANE PROTEIN 209"/>
    <property type="match status" value="1"/>
</dbReference>
<dbReference type="RefSeq" id="XP_019856996.1">
    <property type="nucleotide sequence ID" value="XM_020001437.1"/>
</dbReference>
<name>A0AAN0JJN2_AMPQE</name>
<protein>
    <recommendedName>
        <fullName evidence="5">Transmembrane protein 209</fullName>
    </recommendedName>
</protein>
<evidence type="ECO:0000313" key="3">
    <source>
        <dbReference type="EnsemblMetazoa" id="XP_019856996.1"/>
    </source>
</evidence>
<feature type="region of interest" description="Disordered" evidence="1">
    <location>
        <begin position="130"/>
        <end position="203"/>
    </location>
</feature>
<dbReference type="EnsemblMetazoa" id="XM_020001437.1">
    <property type="protein sequence ID" value="XP_019856996.1"/>
    <property type="gene ID" value="LOC100634287"/>
</dbReference>
<sequence>MAVQQRRLPVSSVQSPAVSAAIAHLHHYSRAKSAIRWGALSSVAMIALLVDMYFCLIAFLTSVSTYIILMIESVLLFLLFLCVLYDIVYYVCTVWTNSKVKVTQKQKDMLGIPKEICGFQTVSTPVNFPSISSTPTRPKYTPPAIATPFSGKPSPNNYYYQTPGSTQSQYSTPSHSHSFSNNSIYSPSRSPGHTSSPFTSDRISTRKSLTEYLRGEEEKEQKHLHGSPDYLSGSWYGSPNGGGGAPALRKYHVATRTPYSPDDDERDSETLWSRLRIKKDDVNEWTVRCRKWLAQTVIIPISKEIHSMNKKLEGIGSKKLIGIASVAQLQDEAILRGMILPSLSMLLRYLSLSTRQDYLVKRIHDLAEGGSIVNFKWDSGGTWKGRKWDQDSPTDTEIVQYFLCTYLDSQIPPSPQFPDGKTFTSQYFVKTPDKPESKKSTVALYQSSINPPQFKVLWKDTVIEIPKGRNNLFYAIIVFLHYVKHEEKGLLGHLDLELSGLNLLWIIDKS</sequence>
<dbReference type="AlphaFoldDB" id="A0AAN0JJN2"/>
<reference evidence="3" key="2">
    <citation type="submission" date="2024-06" db="UniProtKB">
        <authorList>
            <consortium name="EnsemblMetazoa"/>
        </authorList>
    </citation>
    <scope>IDENTIFICATION</scope>
</reference>
<dbReference type="GO" id="GO:0016020">
    <property type="term" value="C:membrane"/>
    <property type="evidence" value="ECO:0007669"/>
    <property type="project" value="TreeGrafter"/>
</dbReference>
<proteinExistence type="predicted"/>
<evidence type="ECO:0008006" key="5">
    <source>
        <dbReference type="Google" id="ProtNLM"/>
    </source>
</evidence>
<dbReference type="GeneID" id="100634287"/>